<protein>
    <submittedName>
        <fullName evidence="2">Uncharacterized protein</fullName>
    </submittedName>
</protein>
<dbReference type="InterPro" id="IPR032710">
    <property type="entry name" value="NTF2-like_dom_sf"/>
</dbReference>
<dbReference type="SUPFAM" id="SSF54427">
    <property type="entry name" value="NTF2-like"/>
    <property type="match status" value="1"/>
</dbReference>
<dbReference type="Proteomes" id="UP000007305">
    <property type="component" value="Chromosome 9"/>
</dbReference>
<dbReference type="PANTHER" id="PTHR31094:SF5">
    <property type="entry name" value="SNOAL-LIKE DOMAIN-CONTAINING PROTEIN"/>
    <property type="match status" value="1"/>
</dbReference>
<evidence type="ECO:0000313" key="3">
    <source>
        <dbReference type="Proteomes" id="UP000007305"/>
    </source>
</evidence>
<dbReference type="Gramene" id="Zm00001eb389970_T001">
    <property type="protein sequence ID" value="Zm00001eb389970_P001"/>
    <property type="gene ID" value="Zm00001eb389970"/>
</dbReference>
<reference evidence="3" key="1">
    <citation type="journal article" date="2009" name="Science">
        <title>The B73 maize genome: complexity, diversity, and dynamics.</title>
        <authorList>
            <person name="Schnable P.S."/>
            <person name="Ware D."/>
            <person name="Fulton R.S."/>
            <person name="Stein J.C."/>
            <person name="Wei F."/>
            <person name="Pasternak S."/>
            <person name="Liang C."/>
            <person name="Zhang J."/>
            <person name="Fulton L."/>
            <person name="Graves T.A."/>
            <person name="Minx P."/>
            <person name="Reily A.D."/>
            <person name="Courtney L."/>
            <person name="Kruchowski S.S."/>
            <person name="Tomlinson C."/>
            <person name="Strong C."/>
            <person name="Delehaunty K."/>
            <person name="Fronick C."/>
            <person name="Courtney B."/>
            <person name="Rock S.M."/>
            <person name="Belter E."/>
            <person name="Du F."/>
            <person name="Kim K."/>
            <person name="Abbott R.M."/>
            <person name="Cotton M."/>
            <person name="Levy A."/>
            <person name="Marchetto P."/>
            <person name="Ochoa K."/>
            <person name="Jackson S.M."/>
            <person name="Gillam B."/>
            <person name="Chen W."/>
            <person name="Yan L."/>
            <person name="Higginbotham J."/>
            <person name="Cardenas M."/>
            <person name="Waligorski J."/>
            <person name="Applebaum E."/>
            <person name="Phelps L."/>
            <person name="Falcone J."/>
            <person name="Kanchi K."/>
            <person name="Thane T."/>
            <person name="Scimone A."/>
            <person name="Thane N."/>
            <person name="Henke J."/>
            <person name="Wang T."/>
            <person name="Ruppert J."/>
            <person name="Shah N."/>
            <person name="Rotter K."/>
            <person name="Hodges J."/>
            <person name="Ingenthron E."/>
            <person name="Cordes M."/>
            <person name="Kohlberg S."/>
            <person name="Sgro J."/>
            <person name="Delgado B."/>
            <person name="Mead K."/>
            <person name="Chinwalla A."/>
            <person name="Leonard S."/>
            <person name="Crouse K."/>
            <person name="Collura K."/>
            <person name="Kudrna D."/>
            <person name="Currie J."/>
            <person name="He R."/>
            <person name="Angelova A."/>
            <person name="Rajasekar S."/>
            <person name="Mueller T."/>
            <person name="Lomeli R."/>
            <person name="Scara G."/>
            <person name="Ko A."/>
            <person name="Delaney K."/>
            <person name="Wissotski M."/>
            <person name="Lopez G."/>
            <person name="Campos D."/>
            <person name="Braidotti M."/>
            <person name="Ashley E."/>
            <person name="Golser W."/>
            <person name="Kim H."/>
            <person name="Lee S."/>
            <person name="Lin J."/>
            <person name="Dujmic Z."/>
            <person name="Kim W."/>
            <person name="Talag J."/>
            <person name="Zuccolo A."/>
            <person name="Fan C."/>
            <person name="Sebastian A."/>
            <person name="Kramer M."/>
            <person name="Spiegel L."/>
            <person name="Nascimento L."/>
            <person name="Zutavern T."/>
            <person name="Miller B."/>
            <person name="Ambroise C."/>
            <person name="Muller S."/>
            <person name="Spooner W."/>
            <person name="Narechania A."/>
            <person name="Ren L."/>
            <person name="Wei S."/>
            <person name="Kumari S."/>
            <person name="Faga B."/>
            <person name="Levy M.J."/>
            <person name="McMahan L."/>
            <person name="Van Buren P."/>
            <person name="Vaughn M.W."/>
            <person name="Ying K."/>
            <person name="Yeh C.-T."/>
            <person name="Emrich S.J."/>
            <person name="Jia Y."/>
            <person name="Kalyanaraman A."/>
            <person name="Hsia A.-P."/>
            <person name="Barbazuk W.B."/>
            <person name="Baucom R.S."/>
            <person name="Brutnell T.P."/>
            <person name="Carpita N.C."/>
            <person name="Chaparro C."/>
            <person name="Chia J.-M."/>
            <person name="Deragon J.-M."/>
            <person name="Estill J.C."/>
            <person name="Fu Y."/>
            <person name="Jeddeloh J.A."/>
            <person name="Han Y."/>
            <person name="Lee H."/>
            <person name="Li P."/>
            <person name="Lisch D.R."/>
            <person name="Liu S."/>
            <person name="Liu Z."/>
            <person name="Nagel D.H."/>
            <person name="McCann M.C."/>
            <person name="SanMiguel P."/>
            <person name="Myers A.M."/>
            <person name="Nettleton D."/>
            <person name="Nguyen J."/>
            <person name="Penning B.W."/>
            <person name="Ponnala L."/>
            <person name="Schneider K.L."/>
            <person name="Schwartz D.C."/>
            <person name="Sharma A."/>
            <person name="Soderlund C."/>
            <person name="Springer N.M."/>
            <person name="Sun Q."/>
            <person name="Wang H."/>
            <person name="Waterman M."/>
            <person name="Westerman R."/>
            <person name="Wolfgruber T.K."/>
            <person name="Yang L."/>
            <person name="Yu Y."/>
            <person name="Zhang L."/>
            <person name="Zhou S."/>
            <person name="Zhu Q."/>
            <person name="Bennetzen J.L."/>
            <person name="Dawe R.K."/>
            <person name="Jiang J."/>
            <person name="Jiang N."/>
            <person name="Presting G.G."/>
            <person name="Wessler S.R."/>
            <person name="Aluru S."/>
            <person name="Martienssen R.A."/>
            <person name="Clifton S.W."/>
            <person name="McCombie W.R."/>
            <person name="Wing R.A."/>
            <person name="Wilson R.K."/>
        </authorList>
    </citation>
    <scope>NUCLEOTIDE SEQUENCE [LARGE SCALE GENOMIC DNA]</scope>
    <source>
        <strain evidence="3">cv. B73</strain>
    </source>
</reference>
<dbReference type="AlphaFoldDB" id="A0A804R6G5"/>
<organism evidence="2 3">
    <name type="scientific">Zea mays</name>
    <name type="common">Maize</name>
    <dbReference type="NCBI Taxonomy" id="4577"/>
    <lineage>
        <taxon>Eukaryota</taxon>
        <taxon>Viridiplantae</taxon>
        <taxon>Streptophyta</taxon>
        <taxon>Embryophyta</taxon>
        <taxon>Tracheophyta</taxon>
        <taxon>Spermatophyta</taxon>
        <taxon>Magnoliopsida</taxon>
        <taxon>Liliopsida</taxon>
        <taxon>Poales</taxon>
        <taxon>Poaceae</taxon>
        <taxon>PACMAD clade</taxon>
        <taxon>Panicoideae</taxon>
        <taxon>Andropogonodae</taxon>
        <taxon>Andropogoneae</taxon>
        <taxon>Tripsacinae</taxon>
        <taxon>Zea</taxon>
    </lineage>
</organism>
<reference evidence="2" key="2">
    <citation type="submission" date="2019-07" db="EMBL/GenBank/DDBJ databases">
        <authorList>
            <person name="Seetharam A."/>
            <person name="Woodhouse M."/>
            <person name="Cannon E."/>
        </authorList>
    </citation>
    <scope>NUCLEOTIDE SEQUENCE [LARGE SCALE GENOMIC DNA]</scope>
    <source>
        <strain evidence="2">cv. B73</strain>
    </source>
</reference>
<dbReference type="Pfam" id="PF10184">
    <property type="entry name" value="DUF2358"/>
    <property type="match status" value="1"/>
</dbReference>
<evidence type="ECO:0000313" key="2">
    <source>
        <dbReference type="EnsemblPlants" id="Zm00001eb389970_P001"/>
    </source>
</evidence>
<reference evidence="2" key="3">
    <citation type="submission" date="2021-05" db="UniProtKB">
        <authorList>
            <consortium name="EnsemblPlants"/>
        </authorList>
    </citation>
    <scope>IDENTIFICATION</scope>
    <source>
        <strain evidence="2">cv. B73</strain>
    </source>
</reference>
<dbReference type="InterPro" id="IPR015943">
    <property type="entry name" value="WD40/YVTN_repeat-like_dom_sf"/>
</dbReference>
<accession>A0A804R6G5</accession>
<dbReference type="EnsemblPlants" id="Zm00001eb389970_T001">
    <property type="protein sequence ID" value="Zm00001eb389970_P001"/>
    <property type="gene ID" value="Zm00001eb389970"/>
</dbReference>
<name>A0A804R6G5_MAIZE</name>
<keyword evidence="3" id="KW-1185">Reference proteome</keyword>
<dbReference type="InterPro" id="IPR018790">
    <property type="entry name" value="DUF2358"/>
</dbReference>
<dbReference type="Gene3D" id="2.130.10.10">
    <property type="entry name" value="YVTN repeat-like/Quinoprotein amine dehydrogenase"/>
    <property type="match status" value="1"/>
</dbReference>
<proteinExistence type="predicted"/>
<feature type="compositionally biased region" description="Low complexity" evidence="1">
    <location>
        <begin position="194"/>
        <end position="206"/>
    </location>
</feature>
<dbReference type="InParanoid" id="A0A804R6G5"/>
<evidence type="ECO:0000256" key="1">
    <source>
        <dbReference type="SAM" id="MobiDB-lite"/>
    </source>
</evidence>
<feature type="region of interest" description="Disordered" evidence="1">
    <location>
        <begin position="185"/>
        <end position="206"/>
    </location>
</feature>
<sequence>MARPQRLAPPSDLRTWGPNSPCASDVDEPAADDDVASSLLEMEALVLSTADPLTKARRTHAALSRWAVGLPVGQATAPYHPKRKDRLVERAPYARPSSPAEEPEKKTVKPASALASWLGLGSTEADRLTIATWSAPPSSPRSCETWVYPVAARPLAPSTSKPRLSRILREKQFGIEMSRIQGLPGGKRIKSHYSQPASTSSSLPSAGGAVLPDFSSQAVQYGLQRPTFQNLESHHMRVGALAWSSLLSSGSHDKSILHHDICAQEDYVSRLTWHKSEAAALTNPTSCSPHVVAQHLPRLKAELVDVALVMRLCMLVSSVVVVGRLLLVVYWCMSALVPTPNSRPCRPCRWLVRCPPSAWNEVKARLQLEMVKKGKKLGKERNIMESAEVSREELLDVLCKDHSFDIYRFQFHRLWFSPLFDPLKSCLFFYLVGVEDSTELLGDDIVFRDPLNTFKGLGNYKRLFWALRLTGRVFFKASWVEVVSIWQPAENSILLRWTAHGVPRVPWGWWDGHARFDGASVYKLDRNGKIYEHKVHNVATNPPAKSKVLPVHELVRSLGCPSTAEPTCSDF</sequence>
<feature type="region of interest" description="Disordered" evidence="1">
    <location>
        <begin position="75"/>
        <end position="109"/>
    </location>
</feature>
<dbReference type="Gene3D" id="3.10.450.50">
    <property type="match status" value="1"/>
</dbReference>
<dbReference type="PANTHER" id="PTHR31094">
    <property type="entry name" value="RIKEN CDNA 2310061I04 GENE"/>
    <property type="match status" value="1"/>
</dbReference>
<feature type="region of interest" description="Disordered" evidence="1">
    <location>
        <begin position="1"/>
        <end position="33"/>
    </location>
</feature>